<keyword evidence="2" id="KW-0472">Membrane</keyword>
<dbReference type="AlphaFoldDB" id="A0A2U1ZXU4"/>
<proteinExistence type="predicted"/>
<evidence type="ECO:0000313" key="4">
    <source>
        <dbReference type="Proteomes" id="UP000245166"/>
    </source>
</evidence>
<dbReference type="EMBL" id="PYHR01000002">
    <property type="protein sequence ID" value="PWD51760.1"/>
    <property type="molecule type" value="Genomic_DNA"/>
</dbReference>
<accession>A0A2U1ZXU4</accession>
<name>A0A2U1ZXU4_9MICO</name>
<feature type="region of interest" description="Disordered" evidence="1">
    <location>
        <begin position="1"/>
        <end position="54"/>
    </location>
</feature>
<keyword evidence="4" id="KW-1185">Reference proteome</keyword>
<dbReference type="OrthoDB" id="4562250at2"/>
<evidence type="ECO:0000256" key="1">
    <source>
        <dbReference type="SAM" id="MobiDB-lite"/>
    </source>
</evidence>
<gene>
    <name evidence="3" type="ORF">C8046_15005</name>
</gene>
<keyword evidence="2" id="KW-1133">Transmembrane helix</keyword>
<sequence length="136" mass="14443">MSETPRPSTDAVVHDAGYEPPAGPTIPVEESEDSPRKRSVAEIQADNERRRAELGRTVDELADRVDPRAHVEAAKQRATDVAGEVTEVAKVKAGEVQEVAAAFVDDVKKREPRALAIVGGAVAALAAIIAISARKK</sequence>
<evidence type="ECO:0000313" key="3">
    <source>
        <dbReference type="EMBL" id="PWD51760.1"/>
    </source>
</evidence>
<keyword evidence="2" id="KW-0812">Transmembrane</keyword>
<evidence type="ECO:0008006" key="5">
    <source>
        <dbReference type="Google" id="ProtNLM"/>
    </source>
</evidence>
<feature type="transmembrane region" description="Helical" evidence="2">
    <location>
        <begin position="114"/>
        <end position="133"/>
    </location>
</feature>
<dbReference type="RefSeq" id="WP_109230141.1">
    <property type="nucleotide sequence ID" value="NZ_PYHR01000002.1"/>
</dbReference>
<dbReference type="Proteomes" id="UP000245166">
    <property type="component" value="Unassembled WGS sequence"/>
</dbReference>
<reference evidence="3 4" key="1">
    <citation type="submission" date="2018-03" db="EMBL/GenBank/DDBJ databases">
        <title>Genome assembly of novel Miniimonas species PCH200.</title>
        <authorList>
            <person name="Thakur V."/>
            <person name="Kumar V."/>
            <person name="Singh D."/>
        </authorList>
    </citation>
    <scope>NUCLEOTIDE SEQUENCE [LARGE SCALE GENOMIC DNA]</scope>
    <source>
        <strain evidence="3 4">PCH200</strain>
    </source>
</reference>
<dbReference type="InterPro" id="IPR022062">
    <property type="entry name" value="DUF3618"/>
</dbReference>
<feature type="compositionally biased region" description="Basic and acidic residues" evidence="1">
    <location>
        <begin position="33"/>
        <end position="54"/>
    </location>
</feature>
<evidence type="ECO:0000256" key="2">
    <source>
        <dbReference type="SAM" id="Phobius"/>
    </source>
</evidence>
<protein>
    <recommendedName>
        <fullName evidence="5">DUF3618 domain-containing protein</fullName>
    </recommendedName>
</protein>
<comment type="caution">
    <text evidence="3">The sequence shown here is derived from an EMBL/GenBank/DDBJ whole genome shotgun (WGS) entry which is preliminary data.</text>
</comment>
<organism evidence="3 4">
    <name type="scientific">Serinibacter arcticus</name>
    <dbReference type="NCBI Taxonomy" id="1655435"/>
    <lineage>
        <taxon>Bacteria</taxon>
        <taxon>Bacillati</taxon>
        <taxon>Actinomycetota</taxon>
        <taxon>Actinomycetes</taxon>
        <taxon>Micrococcales</taxon>
        <taxon>Beutenbergiaceae</taxon>
        <taxon>Serinibacter</taxon>
    </lineage>
</organism>
<dbReference type="Pfam" id="PF12277">
    <property type="entry name" value="DUF3618"/>
    <property type="match status" value="1"/>
</dbReference>